<evidence type="ECO:0000313" key="2">
    <source>
        <dbReference type="EMBL" id="TYG40407.1"/>
    </source>
</evidence>
<organism evidence="2 3">
    <name type="scientific">Gossypium darwinii</name>
    <name type="common">Darwin's cotton</name>
    <name type="synonym">Gossypium barbadense var. darwinii</name>
    <dbReference type="NCBI Taxonomy" id="34276"/>
    <lineage>
        <taxon>Eukaryota</taxon>
        <taxon>Viridiplantae</taxon>
        <taxon>Streptophyta</taxon>
        <taxon>Embryophyta</taxon>
        <taxon>Tracheophyta</taxon>
        <taxon>Spermatophyta</taxon>
        <taxon>Magnoliopsida</taxon>
        <taxon>eudicotyledons</taxon>
        <taxon>Gunneridae</taxon>
        <taxon>Pentapetalae</taxon>
        <taxon>rosids</taxon>
        <taxon>malvids</taxon>
        <taxon>Malvales</taxon>
        <taxon>Malvaceae</taxon>
        <taxon>Malvoideae</taxon>
        <taxon>Gossypium</taxon>
    </lineage>
</organism>
<dbReference type="EMBL" id="CM017712">
    <property type="protein sequence ID" value="TYG40407.1"/>
    <property type="molecule type" value="Genomic_DNA"/>
</dbReference>
<reference evidence="2 3" key="1">
    <citation type="submission" date="2019-06" db="EMBL/GenBank/DDBJ databases">
        <title>WGS assembly of Gossypium darwinii.</title>
        <authorList>
            <person name="Chen Z.J."/>
            <person name="Sreedasyam A."/>
            <person name="Ando A."/>
            <person name="Song Q."/>
            <person name="De L."/>
            <person name="Hulse-Kemp A."/>
            <person name="Ding M."/>
            <person name="Ye W."/>
            <person name="Kirkbride R."/>
            <person name="Jenkins J."/>
            <person name="Plott C."/>
            <person name="Lovell J."/>
            <person name="Lin Y.-M."/>
            <person name="Vaughn R."/>
            <person name="Liu B."/>
            <person name="Li W."/>
            <person name="Simpson S."/>
            <person name="Scheffler B."/>
            <person name="Saski C."/>
            <person name="Grover C."/>
            <person name="Hu G."/>
            <person name="Conover J."/>
            <person name="Carlson J."/>
            <person name="Shu S."/>
            <person name="Boston L."/>
            <person name="Williams M."/>
            <person name="Peterson D."/>
            <person name="Mcgee K."/>
            <person name="Jones D."/>
            <person name="Wendel J."/>
            <person name="Stelly D."/>
            <person name="Grimwood J."/>
            <person name="Schmutz J."/>
        </authorList>
    </citation>
    <scope>NUCLEOTIDE SEQUENCE [LARGE SCALE GENOMIC DNA]</scope>
    <source>
        <strain evidence="2">1808015.09</strain>
    </source>
</reference>
<dbReference type="PANTHER" id="PTHR31276">
    <property type="match status" value="1"/>
</dbReference>
<evidence type="ECO:0000259" key="1">
    <source>
        <dbReference type="Pfam" id="PF13961"/>
    </source>
</evidence>
<accession>A0A5D2A698</accession>
<name>A0A5D2A698_GOSDA</name>
<dbReference type="InterPro" id="IPR025314">
    <property type="entry name" value="DUF4219"/>
</dbReference>
<keyword evidence="3" id="KW-1185">Reference proteome</keyword>
<dbReference type="Pfam" id="PF13961">
    <property type="entry name" value="DUF4219"/>
    <property type="match status" value="1"/>
</dbReference>
<feature type="domain" description="DUF4219" evidence="1">
    <location>
        <begin position="244"/>
        <end position="269"/>
    </location>
</feature>
<dbReference type="InterPro" id="IPR006460">
    <property type="entry name" value="MIZ1-like_pln"/>
</dbReference>
<dbReference type="AlphaFoldDB" id="A0A5D2A698"/>
<protein>
    <recommendedName>
        <fullName evidence="1">DUF4219 domain-containing protein</fullName>
    </recommendedName>
</protein>
<dbReference type="PANTHER" id="PTHR31276:SF10">
    <property type="entry name" value="PROTEIN MIZU-KUSSEI 1-LIKE"/>
    <property type="match status" value="1"/>
</dbReference>
<proteinExistence type="predicted"/>
<dbReference type="Pfam" id="PF04759">
    <property type="entry name" value="DUF617"/>
    <property type="match status" value="1"/>
</dbReference>
<evidence type="ECO:0000313" key="3">
    <source>
        <dbReference type="Proteomes" id="UP000323506"/>
    </source>
</evidence>
<dbReference type="NCBIfam" id="TIGR01570">
    <property type="entry name" value="A_thal_3588"/>
    <property type="match status" value="1"/>
</dbReference>
<gene>
    <name evidence="2" type="ORF">ES288_D12G090100v1</name>
</gene>
<dbReference type="GO" id="GO:0010274">
    <property type="term" value="P:hydrotropism"/>
    <property type="evidence" value="ECO:0007669"/>
    <property type="project" value="InterPro"/>
</dbReference>
<dbReference type="Proteomes" id="UP000323506">
    <property type="component" value="Chromosome D12"/>
</dbReference>
<sequence>MSCPTIVTATHVTNGVTSVECHKQVRSWRILRSLMELLIPTCNRTFNHGQEIKHECYFQTYYLKPVYTTFPSVITGTIFGYRRGKLSFCIQANSKSTNPFLLLEFAVPIAVLAREMQGGILRIALDCTVSGNFSSSDSVLSMPLWTMYCNGRKVGYAVKRRPSKSDIDAFRLMSSVVVGAGMIRGKELDNDDELMYLRANFERARGSSHTESFRLIDPDGNIGQELSISFYRSSYGECDQLPQLTKVNYENWSIQMKALLGSQDGWEVVQEGFIEPTTTTGYTTAQNKALKEMRSKDKAALYMLF</sequence>